<feature type="non-terminal residue" evidence="1">
    <location>
        <position position="1"/>
    </location>
</feature>
<dbReference type="Proteomes" id="UP000752696">
    <property type="component" value="Unassembled WGS sequence"/>
</dbReference>
<feature type="non-terminal residue" evidence="1">
    <location>
        <position position="181"/>
    </location>
</feature>
<keyword evidence="2" id="KW-1185">Reference proteome</keyword>
<accession>A0A6V7HK72</accession>
<proteinExistence type="predicted"/>
<dbReference type="AlphaFoldDB" id="A0A6V7HK72"/>
<evidence type="ECO:0000313" key="2">
    <source>
        <dbReference type="Proteomes" id="UP000752696"/>
    </source>
</evidence>
<sequence>SNAQFRFSSNPLVDLTIFQPFHSVRYNNPPTCNNNCHVYQISQPIMKFECQRARNKQQIYDRDASWKFLIFTPSHPRAILETNRVPADTSSDIRSLYITFYYNRARRSRPTRSRNPFIEKGRKFMKYARLLRYFGSATRKSTTHLVRFLSLQTAERRPAICLSLKNLISSIDCTPGDRYGN</sequence>
<dbReference type="EMBL" id="CAJDYZ010011807">
    <property type="protein sequence ID" value="CAD1480098.1"/>
    <property type="molecule type" value="Genomic_DNA"/>
</dbReference>
<comment type="caution">
    <text evidence="1">The sequence shown here is derived from an EMBL/GenBank/DDBJ whole genome shotgun (WGS) entry which is preliminary data.</text>
</comment>
<reference evidence="1" key="1">
    <citation type="submission" date="2020-07" db="EMBL/GenBank/DDBJ databases">
        <authorList>
            <person name="Nazaruddin N."/>
        </authorList>
    </citation>
    <scope>NUCLEOTIDE SEQUENCE</scope>
</reference>
<protein>
    <submittedName>
        <fullName evidence="1">Uncharacterized protein</fullName>
    </submittedName>
</protein>
<gene>
    <name evidence="1" type="ORF">MHI_LOCUS896698</name>
</gene>
<organism evidence="1 2">
    <name type="scientific">Heterotrigona itama</name>
    <dbReference type="NCBI Taxonomy" id="395501"/>
    <lineage>
        <taxon>Eukaryota</taxon>
        <taxon>Metazoa</taxon>
        <taxon>Ecdysozoa</taxon>
        <taxon>Arthropoda</taxon>
        <taxon>Hexapoda</taxon>
        <taxon>Insecta</taxon>
        <taxon>Pterygota</taxon>
        <taxon>Neoptera</taxon>
        <taxon>Endopterygota</taxon>
        <taxon>Hymenoptera</taxon>
        <taxon>Apocrita</taxon>
        <taxon>Aculeata</taxon>
        <taxon>Apoidea</taxon>
        <taxon>Anthophila</taxon>
        <taxon>Apidae</taxon>
        <taxon>Heterotrigona</taxon>
    </lineage>
</organism>
<name>A0A6V7HK72_9HYME</name>
<evidence type="ECO:0000313" key="1">
    <source>
        <dbReference type="EMBL" id="CAD1480098.1"/>
    </source>
</evidence>